<proteinExistence type="predicted"/>
<feature type="compositionally biased region" description="Polar residues" evidence="1">
    <location>
        <begin position="880"/>
        <end position="891"/>
    </location>
</feature>
<dbReference type="OrthoDB" id="9814800at2"/>
<dbReference type="RefSeq" id="WP_145195355.1">
    <property type="nucleotide sequence ID" value="NZ_CP036434.1"/>
</dbReference>
<dbReference type="Proteomes" id="UP000320390">
    <property type="component" value="Chromosome"/>
</dbReference>
<dbReference type="SUPFAM" id="SSF48695">
    <property type="entry name" value="Multiheme cytochromes"/>
    <property type="match status" value="3"/>
</dbReference>
<name>A0A518ENV5_9BACT</name>
<feature type="region of interest" description="Disordered" evidence="1">
    <location>
        <begin position="880"/>
        <end position="902"/>
    </location>
</feature>
<reference evidence="2 3" key="1">
    <citation type="submission" date="2019-02" db="EMBL/GenBank/DDBJ databases">
        <title>Deep-cultivation of Planctomycetes and their phenomic and genomic characterization uncovers novel biology.</title>
        <authorList>
            <person name="Wiegand S."/>
            <person name="Jogler M."/>
            <person name="Boedeker C."/>
            <person name="Pinto D."/>
            <person name="Vollmers J."/>
            <person name="Rivas-Marin E."/>
            <person name="Kohn T."/>
            <person name="Peeters S.H."/>
            <person name="Heuer A."/>
            <person name="Rast P."/>
            <person name="Oberbeckmann S."/>
            <person name="Bunk B."/>
            <person name="Jeske O."/>
            <person name="Meyerdierks A."/>
            <person name="Storesund J.E."/>
            <person name="Kallscheuer N."/>
            <person name="Luecker S."/>
            <person name="Lage O.M."/>
            <person name="Pohl T."/>
            <person name="Merkel B.J."/>
            <person name="Hornburger P."/>
            <person name="Mueller R.-W."/>
            <person name="Bruemmer F."/>
            <person name="Labrenz M."/>
            <person name="Spormann A.M."/>
            <person name="Op den Camp H."/>
            <person name="Overmann J."/>
            <person name="Amann R."/>
            <person name="Jetten M.S.M."/>
            <person name="Mascher T."/>
            <person name="Medema M.H."/>
            <person name="Devos D.P."/>
            <person name="Kaster A.-K."/>
            <person name="Ovreas L."/>
            <person name="Rohde M."/>
            <person name="Galperin M.Y."/>
            <person name="Jogler C."/>
        </authorList>
    </citation>
    <scope>NUCLEOTIDE SEQUENCE [LARGE SCALE GENOMIC DNA]</scope>
    <source>
        <strain evidence="2 3">Poly30</strain>
    </source>
</reference>
<protein>
    <recommendedName>
        <fullName evidence="4">Doubled CXXCH motif (Paired_CXXCH_1)</fullName>
    </recommendedName>
</protein>
<evidence type="ECO:0000313" key="2">
    <source>
        <dbReference type="EMBL" id="QDV05767.1"/>
    </source>
</evidence>
<dbReference type="EMBL" id="CP036434">
    <property type="protein sequence ID" value="QDV05767.1"/>
    <property type="molecule type" value="Genomic_DNA"/>
</dbReference>
<dbReference type="AlphaFoldDB" id="A0A518ENV5"/>
<evidence type="ECO:0000313" key="3">
    <source>
        <dbReference type="Proteomes" id="UP000320390"/>
    </source>
</evidence>
<evidence type="ECO:0000256" key="1">
    <source>
        <dbReference type="SAM" id="MobiDB-lite"/>
    </source>
</evidence>
<dbReference type="InterPro" id="IPR036280">
    <property type="entry name" value="Multihaem_cyt_sf"/>
</dbReference>
<accession>A0A518ENV5</accession>
<sequence>MMLESGREKCSWSEKGQQKTYGRAWRHVSAVAAGFLALALGGCSAGETESLSNGSAETCMTCHNGSPNHDYAGPGLENPHPFEGADNLLCTTCHGGNPLGETVAEAHVPSPPEIGDRAFRETNAFAFFNKLTLTGLDKLPDYEVGGQTYTALDYLQFVNPGDLRVVTMGKSCGECHVSHAECTEKSLLATSAGVLSGALYAIGQPTRVAESDGLYDNTASDMAFRVATDLAFNAVGAPFGAVSRMVEYPVFSARNNTNPDAIFNNDDYLIAELLDDQNADGTVVANSALANLYHEQVAFTCGDCHLGSAGANNRTGDYRSSGCTSCHMPYSLGGRAGTSDPNVNKFEPLDPDDIDEPERPHVRSHQIMSVAKTTANGTVVKGIDDHTCAGCHQGSNRTVMQYWGIRLDQNQDVRRGQQYPAQPVSYQNTSNDTRLFDPELGNREFNGRNRNQYLAFEDYDGDGRDDTPADVHHEAGMGCIDCHGSHDMHGGDVTAGSQPLLSRMEQAVSIKCEDCHGSSEAYATTVTGTTYSGAAAEVGVDSKGLPLRHVTKDANGNYWLKSRLDGEVHYLSQTRDIVVDTGKVHPTTGEPLYSQRASFAMGRADGNAATGIGPVQTNDNPTGFKHGDNMDCASCHSAWTNTCMGCHLVGEYNTGNNFSNITGERIVFREDDALFVYQSPVFFQLGVNSGNKITQTAANTKMFFSYKDRQNNLSEVFSFSDRNGGGKNPALADLPAMSHNAMMAHSIRGRVTAEDEGPRYCVSCHLTDHSIATYGTEYAAFRTAMQTGDFASLDYNLLRDHIGSNPGNQIDSPFFVHQVAGLGSGLFLFDGQGAPVNPLDNDANRAGAGGAAPATTYDPNRSALNLDRVVSENGVSNASSNHALYDSTPTPNLRDGATDPTMAGPMGMTLLQMLTDPTNGRVLDSWIDADGIVRGDATSVID</sequence>
<evidence type="ECO:0008006" key="4">
    <source>
        <dbReference type="Google" id="ProtNLM"/>
    </source>
</evidence>
<organism evidence="2 3">
    <name type="scientific">Saltatorellus ferox</name>
    <dbReference type="NCBI Taxonomy" id="2528018"/>
    <lineage>
        <taxon>Bacteria</taxon>
        <taxon>Pseudomonadati</taxon>
        <taxon>Planctomycetota</taxon>
        <taxon>Planctomycetia</taxon>
        <taxon>Planctomycetia incertae sedis</taxon>
        <taxon>Saltatorellus</taxon>
    </lineage>
</organism>
<keyword evidence="3" id="KW-1185">Reference proteome</keyword>
<gene>
    <name evidence="2" type="ORF">Poly30_12690</name>
</gene>